<keyword evidence="12" id="KW-1133">Transmembrane helix</keyword>
<evidence type="ECO:0000256" key="19">
    <source>
        <dbReference type="PROSITE-ProRule" id="PRU00047"/>
    </source>
</evidence>
<dbReference type="STRING" id="210143.A0A1R3JWQ0"/>
<dbReference type="InterPro" id="IPR025724">
    <property type="entry name" value="GAG-pre-integrase_dom"/>
</dbReference>
<dbReference type="FunFam" id="3.30.200.20:FF:000468">
    <property type="entry name" value="LysM receptor kinase 2"/>
    <property type="match status" value="1"/>
</dbReference>
<evidence type="ECO:0000256" key="18">
    <source>
        <dbReference type="ARBA" id="ARBA00048679"/>
    </source>
</evidence>
<dbReference type="SMART" id="SM00220">
    <property type="entry name" value="S_TKc"/>
    <property type="match status" value="1"/>
</dbReference>
<dbReference type="SUPFAM" id="SSF53098">
    <property type="entry name" value="Ribonuclease H-like"/>
    <property type="match status" value="1"/>
</dbReference>
<keyword evidence="19" id="KW-0479">Metal-binding</keyword>
<dbReference type="InterPro" id="IPR036397">
    <property type="entry name" value="RNaseH_sf"/>
</dbReference>
<evidence type="ECO:0000256" key="20">
    <source>
        <dbReference type="PROSITE-ProRule" id="PRU10141"/>
    </source>
</evidence>
<dbReference type="EC" id="2.7.11.1" evidence="2"/>
<dbReference type="Pfam" id="PF07727">
    <property type="entry name" value="RVT_2"/>
    <property type="match status" value="1"/>
</dbReference>
<keyword evidence="3" id="KW-1003">Cell membrane</keyword>
<dbReference type="Pfam" id="PF14223">
    <property type="entry name" value="Retrotran_gag_2"/>
    <property type="match status" value="1"/>
</dbReference>
<evidence type="ECO:0000256" key="21">
    <source>
        <dbReference type="SAM" id="MobiDB-lite"/>
    </source>
</evidence>
<dbReference type="GO" id="GO:0003676">
    <property type="term" value="F:nucleic acid binding"/>
    <property type="evidence" value="ECO:0007669"/>
    <property type="project" value="InterPro"/>
</dbReference>
<dbReference type="InterPro" id="IPR001245">
    <property type="entry name" value="Ser-Thr/Tyr_kinase_cat_dom"/>
</dbReference>
<evidence type="ECO:0000256" key="17">
    <source>
        <dbReference type="ARBA" id="ARBA00047899"/>
    </source>
</evidence>
<dbReference type="PANTHER" id="PTHR46204:SF30">
    <property type="entry name" value="CHITIN ELICITOR RECEPTOR KINASE 1"/>
    <property type="match status" value="1"/>
</dbReference>
<evidence type="ECO:0000256" key="7">
    <source>
        <dbReference type="ARBA" id="ARBA00022729"/>
    </source>
</evidence>
<dbReference type="SUPFAM" id="SSF57756">
    <property type="entry name" value="Retrovirus zinc finger-like domains"/>
    <property type="match status" value="1"/>
</dbReference>
<keyword evidence="9" id="KW-0064">Aspartyl protease</keyword>
<keyword evidence="9" id="KW-0645">Protease</keyword>
<evidence type="ECO:0000256" key="15">
    <source>
        <dbReference type="ARBA" id="ARBA00023170"/>
    </source>
</evidence>
<dbReference type="InterPro" id="IPR017441">
    <property type="entry name" value="Protein_kinase_ATP_BS"/>
</dbReference>
<evidence type="ECO:0000313" key="26">
    <source>
        <dbReference type="Proteomes" id="UP000188268"/>
    </source>
</evidence>
<keyword evidence="13" id="KW-0472">Membrane</keyword>
<evidence type="ECO:0000256" key="16">
    <source>
        <dbReference type="ARBA" id="ARBA00023180"/>
    </source>
</evidence>
<dbReference type="InterPro" id="IPR008271">
    <property type="entry name" value="Ser/Thr_kinase_AS"/>
</dbReference>
<evidence type="ECO:0000259" key="24">
    <source>
        <dbReference type="PROSITE" id="PS50994"/>
    </source>
</evidence>
<comment type="subcellular location">
    <subcellularLocation>
        <location evidence="1">Cell membrane</location>
        <topology evidence="1">Single-pass membrane protein</topology>
    </subcellularLocation>
</comment>
<evidence type="ECO:0000256" key="12">
    <source>
        <dbReference type="ARBA" id="ARBA00022989"/>
    </source>
</evidence>
<comment type="catalytic activity">
    <reaction evidence="18">
        <text>L-seryl-[protein] + ATP = O-phospho-L-seryl-[protein] + ADP + H(+)</text>
        <dbReference type="Rhea" id="RHEA:17989"/>
        <dbReference type="Rhea" id="RHEA-COMP:9863"/>
        <dbReference type="Rhea" id="RHEA-COMP:11604"/>
        <dbReference type="ChEBI" id="CHEBI:15378"/>
        <dbReference type="ChEBI" id="CHEBI:29999"/>
        <dbReference type="ChEBI" id="CHEBI:30616"/>
        <dbReference type="ChEBI" id="CHEBI:83421"/>
        <dbReference type="ChEBI" id="CHEBI:456216"/>
        <dbReference type="EC" id="2.7.11.1"/>
    </reaction>
</comment>
<dbReference type="PROSITE" id="PS50011">
    <property type="entry name" value="PROTEIN_KINASE_DOM"/>
    <property type="match status" value="1"/>
</dbReference>
<keyword evidence="4" id="KW-0723">Serine/threonine-protein kinase</keyword>
<reference evidence="25 26" key="1">
    <citation type="submission" date="2013-09" db="EMBL/GenBank/DDBJ databases">
        <title>Corchorus capsularis genome sequencing.</title>
        <authorList>
            <person name="Alam M."/>
            <person name="Haque M.S."/>
            <person name="Islam M.S."/>
            <person name="Emdad E.M."/>
            <person name="Islam M.M."/>
            <person name="Ahmed B."/>
            <person name="Halim A."/>
            <person name="Hossen Q.M.M."/>
            <person name="Hossain M.Z."/>
            <person name="Ahmed R."/>
            <person name="Khan M.M."/>
            <person name="Islam R."/>
            <person name="Rashid M.M."/>
            <person name="Khan S.A."/>
            <person name="Rahman M.S."/>
            <person name="Alam M."/>
        </authorList>
    </citation>
    <scope>NUCLEOTIDE SEQUENCE [LARGE SCALE GENOMIC DNA]</scope>
    <source>
        <strain evidence="26">cv. CVL-1</strain>
        <tissue evidence="25">Whole seedling</tissue>
    </source>
</reference>
<evidence type="ECO:0000313" key="25">
    <source>
        <dbReference type="EMBL" id="OMO99220.1"/>
    </source>
</evidence>
<keyword evidence="11 20" id="KW-0067">ATP-binding</keyword>
<evidence type="ECO:0000256" key="5">
    <source>
        <dbReference type="ARBA" id="ARBA00022679"/>
    </source>
</evidence>
<dbReference type="PANTHER" id="PTHR46204">
    <property type="entry name" value="CHITIN ELICITOR RECEPTOR KINASE 1-RELATED"/>
    <property type="match status" value="1"/>
</dbReference>
<dbReference type="Pfam" id="PF13976">
    <property type="entry name" value="gag_pre-integrs"/>
    <property type="match status" value="1"/>
</dbReference>
<dbReference type="InterPro" id="IPR001584">
    <property type="entry name" value="Integrase_cat-core"/>
</dbReference>
<dbReference type="SUPFAM" id="SSF56672">
    <property type="entry name" value="DNA/RNA polymerases"/>
    <property type="match status" value="1"/>
</dbReference>
<keyword evidence="8 20" id="KW-0547">Nucleotide-binding</keyword>
<evidence type="ECO:0000256" key="14">
    <source>
        <dbReference type="ARBA" id="ARBA00023157"/>
    </source>
</evidence>
<dbReference type="InterPro" id="IPR012337">
    <property type="entry name" value="RNaseH-like_sf"/>
</dbReference>
<dbReference type="PROSITE" id="PS00108">
    <property type="entry name" value="PROTEIN_KINASE_ST"/>
    <property type="match status" value="1"/>
</dbReference>
<dbReference type="InterPro" id="IPR012340">
    <property type="entry name" value="NA-bd_OB-fold"/>
</dbReference>
<evidence type="ECO:0000256" key="3">
    <source>
        <dbReference type="ARBA" id="ARBA00022475"/>
    </source>
</evidence>
<feature type="domain" description="CCHC-type" evidence="23">
    <location>
        <begin position="242"/>
        <end position="256"/>
    </location>
</feature>
<dbReference type="CDD" id="cd09272">
    <property type="entry name" value="RNase_HI_RT_Ty1"/>
    <property type="match status" value="1"/>
</dbReference>
<dbReference type="Pfam" id="PF22936">
    <property type="entry name" value="Pol_BBD"/>
    <property type="match status" value="1"/>
</dbReference>
<accession>A0A1R3JWQ0</accession>
<dbReference type="Pfam" id="PF23577">
    <property type="entry name" value="LysM_RLK"/>
    <property type="match status" value="1"/>
</dbReference>
<keyword evidence="14" id="KW-1015">Disulfide bond</keyword>
<dbReference type="InterPro" id="IPR011009">
    <property type="entry name" value="Kinase-like_dom_sf"/>
</dbReference>
<feature type="region of interest" description="Disordered" evidence="21">
    <location>
        <begin position="196"/>
        <end position="235"/>
    </location>
</feature>
<evidence type="ECO:0000256" key="11">
    <source>
        <dbReference type="ARBA" id="ARBA00022840"/>
    </source>
</evidence>
<comment type="caution">
    <text evidence="25">The sequence shown here is derived from an EMBL/GenBank/DDBJ whole genome shotgun (WGS) entry which is preliminary data.</text>
</comment>
<feature type="binding site" evidence="20">
    <location>
        <position position="1640"/>
    </location>
    <ligand>
        <name>ATP</name>
        <dbReference type="ChEBI" id="CHEBI:30616"/>
    </ligand>
</feature>
<evidence type="ECO:0000259" key="23">
    <source>
        <dbReference type="PROSITE" id="PS50158"/>
    </source>
</evidence>
<dbReference type="EMBL" id="AWWV01006911">
    <property type="protein sequence ID" value="OMO99220.1"/>
    <property type="molecule type" value="Genomic_DNA"/>
</dbReference>
<dbReference type="Pfam" id="PF00665">
    <property type="entry name" value="rve"/>
    <property type="match status" value="1"/>
</dbReference>
<evidence type="ECO:0000256" key="4">
    <source>
        <dbReference type="ARBA" id="ARBA00022527"/>
    </source>
</evidence>
<keyword evidence="7" id="KW-0732">Signal</keyword>
<dbReference type="InterPro" id="IPR057097">
    <property type="entry name" value="LysM_RLK3/10"/>
</dbReference>
<dbReference type="PROSITE" id="PS50158">
    <property type="entry name" value="ZF_CCHC"/>
    <property type="match status" value="1"/>
</dbReference>
<dbReference type="InterPro" id="IPR036875">
    <property type="entry name" value="Znf_CCHC_sf"/>
</dbReference>
<dbReference type="GO" id="GO:0009617">
    <property type="term" value="P:response to bacterium"/>
    <property type="evidence" value="ECO:0007669"/>
    <property type="project" value="UniProtKB-ARBA"/>
</dbReference>
<evidence type="ECO:0000256" key="1">
    <source>
        <dbReference type="ARBA" id="ARBA00004162"/>
    </source>
</evidence>
<proteinExistence type="predicted"/>
<evidence type="ECO:0000256" key="2">
    <source>
        <dbReference type="ARBA" id="ARBA00012513"/>
    </source>
</evidence>
<dbReference type="SUPFAM" id="SSF56112">
    <property type="entry name" value="Protein kinase-like (PK-like)"/>
    <property type="match status" value="1"/>
</dbReference>
<evidence type="ECO:0000256" key="13">
    <source>
        <dbReference type="ARBA" id="ARBA00023136"/>
    </source>
</evidence>
<dbReference type="Gene3D" id="1.10.510.10">
    <property type="entry name" value="Transferase(Phosphotransferase) domain 1"/>
    <property type="match status" value="1"/>
</dbReference>
<keyword evidence="5" id="KW-0808">Transferase</keyword>
<dbReference type="GO" id="GO:0005886">
    <property type="term" value="C:plasma membrane"/>
    <property type="evidence" value="ECO:0007669"/>
    <property type="project" value="UniProtKB-SubCell"/>
</dbReference>
<dbReference type="GO" id="GO:0019199">
    <property type="term" value="F:transmembrane receptor protein kinase activity"/>
    <property type="evidence" value="ECO:0007669"/>
    <property type="project" value="InterPro"/>
</dbReference>
<keyword evidence="15" id="KW-0675">Receptor</keyword>
<dbReference type="InterPro" id="IPR043502">
    <property type="entry name" value="DNA/RNA_pol_sf"/>
</dbReference>
<evidence type="ECO:0000256" key="6">
    <source>
        <dbReference type="ARBA" id="ARBA00022692"/>
    </source>
</evidence>
<dbReference type="InterPro" id="IPR013103">
    <property type="entry name" value="RVT_2"/>
</dbReference>
<evidence type="ECO:0000256" key="8">
    <source>
        <dbReference type="ARBA" id="ARBA00022741"/>
    </source>
</evidence>
<keyword evidence="19" id="KW-0862">Zinc</keyword>
<dbReference type="InterPro" id="IPR054722">
    <property type="entry name" value="PolX-like_BBD"/>
</dbReference>
<dbReference type="Gramene" id="OMO99220">
    <property type="protein sequence ID" value="OMO99220"/>
    <property type="gene ID" value="CCACVL1_03887"/>
</dbReference>
<feature type="compositionally biased region" description="Basic and acidic residues" evidence="21">
    <location>
        <begin position="212"/>
        <end position="228"/>
    </location>
</feature>
<organism evidence="25 26">
    <name type="scientific">Corchorus capsularis</name>
    <name type="common">Jute</name>
    <dbReference type="NCBI Taxonomy" id="210143"/>
    <lineage>
        <taxon>Eukaryota</taxon>
        <taxon>Viridiplantae</taxon>
        <taxon>Streptophyta</taxon>
        <taxon>Embryophyta</taxon>
        <taxon>Tracheophyta</taxon>
        <taxon>Spermatophyta</taxon>
        <taxon>Magnoliopsida</taxon>
        <taxon>eudicotyledons</taxon>
        <taxon>Gunneridae</taxon>
        <taxon>Pentapetalae</taxon>
        <taxon>rosids</taxon>
        <taxon>malvids</taxon>
        <taxon>Malvales</taxon>
        <taxon>Malvaceae</taxon>
        <taxon>Grewioideae</taxon>
        <taxon>Apeibeae</taxon>
        <taxon>Corchorus</taxon>
    </lineage>
</organism>
<dbReference type="GO" id="GO:0004674">
    <property type="term" value="F:protein serine/threonine kinase activity"/>
    <property type="evidence" value="ECO:0007669"/>
    <property type="project" value="UniProtKB-KW"/>
</dbReference>
<dbReference type="FunFam" id="1.10.510.10:FF:000468">
    <property type="entry name" value="PTI1-like tyrosine-protein kinase 3"/>
    <property type="match status" value="1"/>
</dbReference>
<dbReference type="PROSITE" id="PS50994">
    <property type="entry name" value="INTEGRASE"/>
    <property type="match status" value="1"/>
</dbReference>
<dbReference type="Proteomes" id="UP000188268">
    <property type="component" value="Unassembled WGS sequence"/>
</dbReference>
<dbReference type="OrthoDB" id="2013098at2759"/>
<keyword evidence="6" id="KW-0812">Transmembrane</keyword>
<dbReference type="Gene3D" id="3.30.420.10">
    <property type="entry name" value="Ribonuclease H-like superfamily/Ribonuclease H"/>
    <property type="match status" value="1"/>
</dbReference>
<protein>
    <recommendedName>
        <fullName evidence="2">non-specific serine/threonine protein kinase</fullName>
        <ecNumber evidence="2">2.7.11.1</ecNumber>
    </recommendedName>
</protein>
<feature type="domain" description="Protein kinase" evidence="22">
    <location>
        <begin position="1612"/>
        <end position="1891"/>
    </location>
</feature>
<dbReference type="GO" id="GO:0015074">
    <property type="term" value="P:DNA integration"/>
    <property type="evidence" value="ECO:0007669"/>
    <property type="project" value="InterPro"/>
</dbReference>
<keyword evidence="16" id="KW-0325">Glycoprotein</keyword>
<feature type="domain" description="Integrase catalytic" evidence="24">
    <location>
        <begin position="472"/>
        <end position="647"/>
    </location>
</feature>
<dbReference type="Pfam" id="PF07714">
    <property type="entry name" value="PK_Tyr_Ser-Thr"/>
    <property type="match status" value="1"/>
</dbReference>
<gene>
    <name evidence="25" type="ORF">CCACVL1_03887</name>
</gene>
<dbReference type="SUPFAM" id="SSF50249">
    <property type="entry name" value="Nucleic acid-binding proteins"/>
    <property type="match status" value="1"/>
</dbReference>
<comment type="catalytic activity">
    <reaction evidence="17">
        <text>L-threonyl-[protein] + ATP = O-phospho-L-threonyl-[protein] + ADP + H(+)</text>
        <dbReference type="Rhea" id="RHEA:46608"/>
        <dbReference type="Rhea" id="RHEA-COMP:11060"/>
        <dbReference type="Rhea" id="RHEA-COMP:11605"/>
        <dbReference type="ChEBI" id="CHEBI:15378"/>
        <dbReference type="ChEBI" id="CHEBI:30013"/>
        <dbReference type="ChEBI" id="CHEBI:30616"/>
        <dbReference type="ChEBI" id="CHEBI:61977"/>
        <dbReference type="ChEBI" id="CHEBI:456216"/>
        <dbReference type="EC" id="2.7.11.1"/>
    </reaction>
</comment>
<keyword evidence="19" id="KW-0863">Zinc-finger</keyword>
<dbReference type="PROSITE" id="PS00107">
    <property type="entry name" value="PROTEIN_KINASE_ATP"/>
    <property type="match status" value="1"/>
</dbReference>
<dbReference type="GO" id="GO:0045087">
    <property type="term" value="P:innate immune response"/>
    <property type="evidence" value="ECO:0007669"/>
    <property type="project" value="InterPro"/>
</dbReference>
<dbReference type="GO" id="GO:0004190">
    <property type="term" value="F:aspartic-type endopeptidase activity"/>
    <property type="evidence" value="ECO:0007669"/>
    <property type="project" value="UniProtKB-KW"/>
</dbReference>
<dbReference type="InterPro" id="IPR001878">
    <property type="entry name" value="Znf_CCHC"/>
</dbReference>
<name>A0A1R3JWQ0_COCAP</name>
<keyword evidence="10" id="KW-0418">Kinase</keyword>
<evidence type="ECO:0000256" key="10">
    <source>
        <dbReference type="ARBA" id="ARBA00022777"/>
    </source>
</evidence>
<keyword evidence="9" id="KW-0378">Hydrolase</keyword>
<keyword evidence="26" id="KW-1185">Reference proteome</keyword>
<evidence type="ECO:0000256" key="9">
    <source>
        <dbReference type="ARBA" id="ARBA00022750"/>
    </source>
</evidence>
<dbReference type="GO" id="GO:0008270">
    <property type="term" value="F:zinc ion binding"/>
    <property type="evidence" value="ECO:0007669"/>
    <property type="project" value="UniProtKB-KW"/>
</dbReference>
<sequence length="1944" mass="219851">MATHDNFVQPSIPRFDGHHYDHWSMLMENFLRSKEYWTVVETGVPELAAAATDAQKVEADSLRLKDLKAKNYLFQAIDRVLLETILHNETSKQIWDSLKKKYQGNARARRQLLQSLRGEFETLQMKPDESVSDYFSRTMAVTNKLRIHGDSVADIKIIEKLMNCRTHCRFMSRRSEGKRTRNNCCRLKHRLYKSQLNQDHQIKARVTGKGKSSKDHEGDRKGSWEKQKGAGNKGKSKAHIECFRCHKRGHYKSECRTNLSKGGERSNYIEQEEKEAEISLLMVCHTKEESAKNMWYLDTGCSNHMSGDKKAFAELDETFTDTVKFGDDSTVEVKGKGNVRIQTNSGQVQSILNVLYVPDLKTNLLSIGQLQEKGYEIVIKNGVCQVKDAKLGLIVQAKMTSNRMFPVYLQNSIFNCLAVEQGDLAWLWHYRFGHLYFGGLQQLQRHDMVRGLPKFEQPSDVCEECVLSKQHRDAFPKGKAWRAQYVLELVHTDLCGPITPTSNGGKNYFITFIDDYSRKTWVYFLQFKSEAFEMFKKFKQLVEKESGKYIKMLRSDRGGEFTSDEFVTFCENAGIKRQMTAPHTPQQNGVCERKNRTILDMVRSILRRSSMPRTFWPEAVAWSTHVLNRSPSRALNSTPEEAWSGVRPAVHYFRVFGCIAYAHVPDQKRKKLDDKGEKCVLLGVSEESKAYKLYNPTTKKLIISRDVVFNENEFWPWDSPREMSKTASILDDEVDEVVVQPVVPQQQMQQEIGVSTRPQRIKRRSTLLEGFEVTGLPNFDSDHVSQLALFADCDPVLFEEAVKEAKWQKAMAEEIKAIEKNNTWELVDLPEGEKAIGVKWVYKTKVKPNGEVDKYKARLVVKGYKQEYGVDYTEVFAPVARLDTVRMVIALAAQNSWSIYQLDVKSAFLHGELKEQVFVEQPSGFIKYGDEHKVYRLRKALYGLKQAPRAWYSRIDSYFVKEGFLKCPYEHTLYVKHDGDKMMIICLFGDASSLSWFGDYSIRGRHFCLPKKYVNEVLDRFQMGDCNCATTPMEQSLKLVKNPGGEYVNSSLFKQMVGSLMYLTASRPDIMHSVGIISRFMEKPMQQHLLAAKRILRYLKGTPDFGKSTTGYVFKLGSAAIAWSSKKQPIVTLSSTEAEYVAATSGACQAVWMRRTLAEMKMEMRGATRMFCDNSSAIKLSKNPVFHGRTKHIHVRFHFLRELVEKGEIELSYCRTEDQAVDIFTKPLKAASFFKLLMASSSVVEDRVELTRAFLSELYPGKMSFVNNISIIFSSGEEIRVTFSEHHMNKLVLDQLIGQQTKPVLVVAATIVQDYLGNKFLATSSASTLFVNPSIKEAEEIRTRFAHDRTPVLVLGDGSVGGGGANEPQQISIDRLLYLTTPYVQLVPKGVVDPILDFNKGVAGKDWLEAYTRINVPFPCDCINGDFLGPVFEYELKPGDTYDKIASSHFANLTTPEWLERFNIYAGSSLPEGSKLNVTVNCSCGDASVSKHYGLFITYPLRYGETLDTVLIQTNLSKDVGELVQSYNEGVNFSRGDGLVFVPGKGAVAGLLLLASGVLYFGFKRKRLSTFKVQPAQSRHAHRRKGNGPKATFIDTSIEFSYEELDQATNSFSMSHKIGEGGFGAVYYAELRGEKVAIKKMDMQASKEFIAELRALTHIHHLNLVHLIGYCVEGSLFLVYEFIENGNLSQHLLGAGNRDPLPWSTRLQIALDSARGLEYIHEHTVPRYIHRDIKSANILIDRNFHGKVADFGLAKAKLSSKAGSAALIPSRLVGTFGYLAPEYAQRGEASPKVDVYAFGVVLCELISAKPAIVKTNDSEIAARALLNLFGNVLNQPDPREDLCKLIDPRLGDNYPYDSVYKMALLAKACTQENPKLRPNMRSIVIALTTILSPTDNGNVERDPLFYENLARLNIIITTRPESEPFKSGLSCSTFGSIGSISINR</sequence>
<dbReference type="InterPro" id="IPR057670">
    <property type="entry name" value="SH3_retrovirus"/>
</dbReference>
<dbReference type="Pfam" id="PF25597">
    <property type="entry name" value="SH3_retrovirus"/>
    <property type="match status" value="1"/>
</dbReference>
<dbReference type="Gene3D" id="2.40.50.140">
    <property type="entry name" value="Nucleic acid-binding proteins"/>
    <property type="match status" value="1"/>
</dbReference>
<dbReference type="InterPro" id="IPR000719">
    <property type="entry name" value="Prot_kinase_dom"/>
</dbReference>
<dbReference type="GO" id="GO:0005524">
    <property type="term" value="F:ATP binding"/>
    <property type="evidence" value="ECO:0007669"/>
    <property type="project" value="UniProtKB-UniRule"/>
</dbReference>
<evidence type="ECO:0000259" key="22">
    <source>
        <dbReference type="PROSITE" id="PS50011"/>
    </source>
</evidence>
<dbReference type="Gene3D" id="3.30.200.20">
    <property type="entry name" value="Phosphorylase Kinase, domain 1"/>
    <property type="match status" value="1"/>
</dbReference>
<dbReference type="InterPro" id="IPR044812">
    <property type="entry name" value="CERK1/LYK3-like"/>
</dbReference>